<keyword evidence="2" id="KW-1133">Transmembrane helix</keyword>
<evidence type="ECO:0000256" key="2">
    <source>
        <dbReference type="SAM" id="Phobius"/>
    </source>
</evidence>
<dbReference type="RefSeq" id="WP_164049827.1">
    <property type="nucleotide sequence ID" value="NZ_WUFV01000033.1"/>
</dbReference>
<dbReference type="AlphaFoldDB" id="A0A7K3VRE7"/>
<proteinExistence type="predicted"/>
<feature type="transmembrane region" description="Helical" evidence="2">
    <location>
        <begin position="160"/>
        <end position="180"/>
    </location>
</feature>
<dbReference type="EMBL" id="WUFV01000033">
    <property type="protein sequence ID" value="NEK19775.1"/>
    <property type="molecule type" value="Genomic_DNA"/>
</dbReference>
<name>A0A7K3VRE7_RHILE</name>
<evidence type="ECO:0008006" key="5">
    <source>
        <dbReference type="Google" id="ProtNLM"/>
    </source>
</evidence>
<evidence type="ECO:0000256" key="1">
    <source>
        <dbReference type="SAM" id="MobiDB-lite"/>
    </source>
</evidence>
<comment type="caution">
    <text evidence="3">The sequence shown here is derived from an EMBL/GenBank/DDBJ whole genome shotgun (WGS) entry which is preliminary data.</text>
</comment>
<dbReference type="Proteomes" id="UP000471705">
    <property type="component" value="Unassembled WGS sequence"/>
</dbReference>
<feature type="transmembrane region" description="Helical" evidence="2">
    <location>
        <begin position="231"/>
        <end position="254"/>
    </location>
</feature>
<gene>
    <name evidence="3" type="ORF">GR257_33965</name>
</gene>
<feature type="region of interest" description="Disordered" evidence="1">
    <location>
        <begin position="45"/>
        <end position="64"/>
    </location>
</feature>
<evidence type="ECO:0000313" key="4">
    <source>
        <dbReference type="Proteomes" id="UP000471705"/>
    </source>
</evidence>
<evidence type="ECO:0000313" key="3">
    <source>
        <dbReference type="EMBL" id="NEK19775.1"/>
    </source>
</evidence>
<feature type="transmembrane region" description="Helical" evidence="2">
    <location>
        <begin position="200"/>
        <end position="219"/>
    </location>
</feature>
<keyword evidence="2" id="KW-0812">Transmembrane</keyword>
<organism evidence="3 4">
    <name type="scientific">Rhizobium leguminosarum</name>
    <dbReference type="NCBI Taxonomy" id="384"/>
    <lineage>
        <taxon>Bacteria</taxon>
        <taxon>Pseudomonadati</taxon>
        <taxon>Pseudomonadota</taxon>
        <taxon>Alphaproteobacteria</taxon>
        <taxon>Hyphomicrobiales</taxon>
        <taxon>Rhizobiaceae</taxon>
        <taxon>Rhizobium/Agrobacterium group</taxon>
        <taxon>Rhizobium</taxon>
    </lineage>
</organism>
<sequence>MGFEALNRLWEGVRESSHDFRASTDIFPSLDIDKTSSTLDLRAKGAENGKFNRPAPNAASPDEVEQRTVSRIEEEKAASYQVLEDQFQTFEGRLRNLDFEGQFGLIRQANESSVSDFKAEVASGVDELHGLRRDLKAAEDEMSSFKAKHNLDRAAKVSTAAAQAFKIALIVFLVLFEMIMNGSFLAKGSEQGIVGGVTEAIAFAVLNIGSALLFSVYCVRFLVHRSLFFKLLGFCGLVAYISIALGINLALAHYREVSSTVLSGAGGEVISRLGNAPLGLAELNSWMLFAVGLLFSILAFIDGCYLTDPYPGFAGVRKRLDSARANYIDRKLELIDNLRDIRDDHNAKIEEIVRDLSGRRQECAAIIAHRTRTVGLFAEHQSNLERAGNALLTIYRDANRAARTEPEPGYFSQPYKLERLTPVVRTSEEWDDAVLSGRIQAAQAELSEQIRRIGAEFEAAVENYHKLDNIFPEAGLGAIQQA</sequence>
<protein>
    <recommendedName>
        <fullName evidence="5">Transmembrane protein</fullName>
    </recommendedName>
</protein>
<reference evidence="3 4" key="1">
    <citation type="submission" date="2019-12" db="EMBL/GenBank/DDBJ databases">
        <title>Rhizobium genotypes associated with high levels of biological nitrogen fixation by grain legumes in a temperate-maritime cropping system.</title>
        <authorList>
            <person name="Maluk M."/>
            <person name="Francesc Ferrando Molina F."/>
            <person name="Lopez Del Egido L."/>
            <person name="Lafos M."/>
            <person name="Langarica-Fuentes A."/>
            <person name="Gebre Yohannes G."/>
            <person name="Young M.W."/>
            <person name="Martin P."/>
            <person name="Gantlett R."/>
            <person name="Kenicer G."/>
            <person name="Hawes C."/>
            <person name="Begg G.S."/>
            <person name="Quilliam R.S."/>
            <person name="Squire G.R."/>
            <person name="Poole P.S."/>
            <person name="Young P.W."/>
            <person name="Iannetta P.M."/>
            <person name="James E.K."/>
        </authorList>
    </citation>
    <scope>NUCLEOTIDE SEQUENCE [LARGE SCALE GENOMIC DNA]</scope>
    <source>
        <strain evidence="3 4">JHI54</strain>
    </source>
</reference>
<feature type="transmembrane region" description="Helical" evidence="2">
    <location>
        <begin position="286"/>
        <end position="307"/>
    </location>
</feature>
<accession>A0A7K3VRE7</accession>
<keyword evidence="2" id="KW-0472">Membrane</keyword>